<dbReference type="GO" id="GO:0005813">
    <property type="term" value="C:centrosome"/>
    <property type="evidence" value="ECO:0007669"/>
    <property type="project" value="TreeGrafter"/>
</dbReference>
<feature type="region of interest" description="Disordered" evidence="1">
    <location>
        <begin position="236"/>
        <end position="255"/>
    </location>
</feature>
<sequence length="444" mass="49865">MKTSKRATKTPVQEECGVWLDTAQLKVKAKQKRLARPISKLLNPFAGGDGYNVSVALNFTQTKVEMPKTKQSSISTFFTPQRRVLNKMSSSEAQSIDSVLSSTSASSTTVASGTKRIRELDLEPVLSSTSASSTPVASGTKRIRELDLEPGVDPEQKSENEPESAEMWKETSYTPSQRPHGDSEEEQFEEINPPQRKRRLTATSSLPDDSQPLLQAWSQDPLFSYSQYSESQFNLTNEKNTPTKNFNDSEPSFLNSRQSEEGFGIRMNVEARTSTQKSFQIHSSQLDNEKENSRILSSKSPRRNSTLSHIEPLSNHKWTEPKTASPRKHNPAHLRKKSATEATDSHDSQFRWTKPSSSPLKKLVPQQSCRAADEDSLAMLFTQDSEGFRVIAHRGLQTRSPLKDQSNMSTGTRRTISYKSLVEEDDEDEMLFTQDSQGNLVMKH</sequence>
<keyword evidence="2" id="KW-0808">Transferase</keyword>
<dbReference type="GO" id="GO:0007051">
    <property type="term" value="P:spindle organization"/>
    <property type="evidence" value="ECO:0007669"/>
    <property type="project" value="TreeGrafter"/>
</dbReference>
<feature type="compositionally biased region" description="Polar residues" evidence="1">
    <location>
        <begin position="201"/>
        <end position="213"/>
    </location>
</feature>
<feature type="compositionally biased region" description="Low complexity" evidence="1">
    <location>
        <begin position="125"/>
        <end position="138"/>
    </location>
</feature>
<gene>
    <name evidence="2" type="ORF">D9C73_023154</name>
</gene>
<feature type="compositionally biased region" description="Basic residues" evidence="1">
    <location>
        <begin position="325"/>
        <end position="337"/>
    </location>
</feature>
<feature type="compositionally biased region" description="Polar residues" evidence="1">
    <location>
        <begin position="350"/>
        <end position="364"/>
    </location>
</feature>
<dbReference type="Pfam" id="PF15334">
    <property type="entry name" value="AIB"/>
    <property type="match status" value="1"/>
</dbReference>
<proteinExistence type="predicted"/>
<feature type="region of interest" description="Disordered" evidence="1">
    <location>
        <begin position="125"/>
        <end position="213"/>
    </location>
</feature>
<keyword evidence="3" id="KW-1185">Reference proteome</keyword>
<dbReference type="PANTHER" id="PTHR14526:SF2">
    <property type="entry name" value="AURORA KINASE A AND NINEIN-INTERACTING PROTEIN"/>
    <property type="match status" value="1"/>
</dbReference>
<dbReference type="AlphaFoldDB" id="A0A4U5VJK8"/>
<evidence type="ECO:0000313" key="2">
    <source>
        <dbReference type="EMBL" id="TKS88416.1"/>
    </source>
</evidence>
<dbReference type="Proteomes" id="UP000298787">
    <property type="component" value="Chromosome 20"/>
</dbReference>
<organism evidence="2 3">
    <name type="scientific">Collichthys lucidus</name>
    <name type="common">Big head croaker</name>
    <name type="synonym">Sciaena lucida</name>
    <dbReference type="NCBI Taxonomy" id="240159"/>
    <lineage>
        <taxon>Eukaryota</taxon>
        <taxon>Metazoa</taxon>
        <taxon>Chordata</taxon>
        <taxon>Craniata</taxon>
        <taxon>Vertebrata</taxon>
        <taxon>Euteleostomi</taxon>
        <taxon>Actinopterygii</taxon>
        <taxon>Neopterygii</taxon>
        <taxon>Teleostei</taxon>
        <taxon>Neoteleostei</taxon>
        <taxon>Acanthomorphata</taxon>
        <taxon>Eupercaria</taxon>
        <taxon>Sciaenidae</taxon>
        <taxon>Collichthys</taxon>
    </lineage>
</organism>
<dbReference type="GO" id="GO:0016301">
    <property type="term" value="F:kinase activity"/>
    <property type="evidence" value="ECO:0007669"/>
    <property type="project" value="UniProtKB-KW"/>
</dbReference>
<dbReference type="GO" id="GO:0000922">
    <property type="term" value="C:spindle pole"/>
    <property type="evidence" value="ECO:0007669"/>
    <property type="project" value="TreeGrafter"/>
</dbReference>
<dbReference type="PANTHER" id="PTHR14526">
    <property type="entry name" value="AURORA KINASE A AND NINEIN-INTERACTING PROTEIN"/>
    <property type="match status" value="1"/>
</dbReference>
<reference evidence="2 3" key="1">
    <citation type="submission" date="2019-01" db="EMBL/GenBank/DDBJ databases">
        <title>Genome Assembly of Collichthys lucidus.</title>
        <authorList>
            <person name="Cai M."/>
            <person name="Xiao S."/>
        </authorList>
    </citation>
    <scope>NUCLEOTIDE SEQUENCE [LARGE SCALE GENOMIC DNA]</scope>
    <source>
        <strain evidence="2">JT15FE1705JMU</strain>
        <tissue evidence="2">Muscle</tissue>
    </source>
</reference>
<feature type="compositionally biased region" description="Polar residues" evidence="1">
    <location>
        <begin position="273"/>
        <end position="286"/>
    </location>
</feature>
<evidence type="ECO:0000256" key="1">
    <source>
        <dbReference type="SAM" id="MobiDB-lite"/>
    </source>
</evidence>
<dbReference type="InterPro" id="IPR029286">
    <property type="entry name" value="AUNIP"/>
</dbReference>
<feature type="compositionally biased region" description="Polar residues" evidence="1">
    <location>
        <begin position="294"/>
        <end position="308"/>
    </location>
</feature>
<protein>
    <submittedName>
        <fullName evidence="2">Aurora kinase A and ninein-interacting protein</fullName>
    </submittedName>
</protein>
<feature type="region of interest" description="Disordered" evidence="1">
    <location>
        <begin position="273"/>
        <end position="364"/>
    </location>
</feature>
<dbReference type="STRING" id="240159.A0A4U5VJK8"/>
<dbReference type="EMBL" id="CM014097">
    <property type="protein sequence ID" value="TKS88416.1"/>
    <property type="molecule type" value="Genomic_DNA"/>
</dbReference>
<name>A0A4U5VJK8_COLLU</name>
<keyword evidence="2" id="KW-0418">Kinase</keyword>
<evidence type="ECO:0000313" key="3">
    <source>
        <dbReference type="Proteomes" id="UP000298787"/>
    </source>
</evidence>
<accession>A0A4U5VJK8</accession>